<evidence type="ECO:0000256" key="1">
    <source>
        <dbReference type="ARBA" id="ARBA00001974"/>
    </source>
</evidence>
<dbReference type="Pfam" id="PF13450">
    <property type="entry name" value="NAD_binding_8"/>
    <property type="match status" value="1"/>
</dbReference>
<comment type="caution">
    <text evidence="10">The sequence shown here is derived from an EMBL/GenBank/DDBJ whole genome shotgun (WGS) entry which is preliminary data.</text>
</comment>
<dbReference type="PANTHER" id="PTHR15944:SF0">
    <property type="entry name" value="PRENYLCYSTEINE LYASE DOMAIN-CONTAINING PROTEIN"/>
    <property type="match status" value="1"/>
</dbReference>
<dbReference type="InterPro" id="IPR036188">
    <property type="entry name" value="FAD/NAD-bd_sf"/>
</dbReference>
<evidence type="ECO:0000313" key="11">
    <source>
        <dbReference type="Proteomes" id="UP000308549"/>
    </source>
</evidence>
<dbReference type="GO" id="GO:0030327">
    <property type="term" value="P:prenylated protein catabolic process"/>
    <property type="evidence" value="ECO:0007669"/>
    <property type="project" value="TreeGrafter"/>
</dbReference>
<dbReference type="SUPFAM" id="SSF51905">
    <property type="entry name" value="FAD/NAD(P)-binding domain"/>
    <property type="match status" value="1"/>
</dbReference>
<keyword evidence="7" id="KW-0325">Glycoprotein</keyword>
<gene>
    <name evidence="10" type="ORF">B0A50_03999</name>
</gene>
<evidence type="ECO:0000256" key="8">
    <source>
        <dbReference type="SAM" id="SignalP"/>
    </source>
</evidence>
<accession>A0A4U0TZT3</accession>
<dbReference type="PIRSF" id="PIRSF036292">
    <property type="entry name" value="Prenylcysteine_oxidase"/>
    <property type="match status" value="1"/>
</dbReference>
<dbReference type="Proteomes" id="UP000308549">
    <property type="component" value="Unassembled WGS sequence"/>
</dbReference>
<dbReference type="InterPro" id="IPR017046">
    <property type="entry name" value="Prenylcysteine_Oxase1"/>
</dbReference>
<comment type="cofactor">
    <cofactor evidence="1">
        <name>FAD</name>
        <dbReference type="ChEBI" id="CHEBI:57692"/>
    </cofactor>
</comment>
<reference evidence="10 11" key="1">
    <citation type="submission" date="2017-03" db="EMBL/GenBank/DDBJ databases">
        <title>Genomes of endolithic fungi from Antarctica.</title>
        <authorList>
            <person name="Coleine C."/>
            <person name="Masonjones S."/>
            <person name="Stajich J.E."/>
        </authorList>
    </citation>
    <scope>NUCLEOTIDE SEQUENCE [LARGE SCALE GENOMIC DNA]</scope>
    <source>
        <strain evidence="10 11">CCFEE 6315</strain>
    </source>
</reference>
<feature type="domain" description="Prenylcysteine lyase" evidence="9">
    <location>
        <begin position="146"/>
        <end position="518"/>
    </location>
</feature>
<dbReference type="Gene3D" id="3.50.50.60">
    <property type="entry name" value="FAD/NAD(P)-binding domain"/>
    <property type="match status" value="1"/>
</dbReference>
<keyword evidence="5" id="KW-0274">FAD</keyword>
<dbReference type="AlphaFoldDB" id="A0A4U0TZT3"/>
<evidence type="ECO:0000256" key="2">
    <source>
        <dbReference type="ARBA" id="ARBA00009967"/>
    </source>
</evidence>
<protein>
    <recommendedName>
        <fullName evidence="9">Prenylcysteine lyase domain-containing protein</fullName>
    </recommendedName>
</protein>
<proteinExistence type="inferred from homology"/>
<evidence type="ECO:0000256" key="6">
    <source>
        <dbReference type="ARBA" id="ARBA00023002"/>
    </source>
</evidence>
<dbReference type="EMBL" id="NAJL01000020">
    <property type="protein sequence ID" value="TKA27934.1"/>
    <property type="molecule type" value="Genomic_DNA"/>
</dbReference>
<evidence type="ECO:0000256" key="4">
    <source>
        <dbReference type="ARBA" id="ARBA00022729"/>
    </source>
</evidence>
<evidence type="ECO:0000256" key="5">
    <source>
        <dbReference type="ARBA" id="ARBA00022827"/>
    </source>
</evidence>
<evidence type="ECO:0000259" key="9">
    <source>
        <dbReference type="Pfam" id="PF07156"/>
    </source>
</evidence>
<keyword evidence="4 8" id="KW-0732">Signal</keyword>
<keyword evidence="11" id="KW-1185">Reference proteome</keyword>
<feature type="chain" id="PRO_5020930148" description="Prenylcysteine lyase domain-containing protein" evidence="8">
    <location>
        <begin position="21"/>
        <end position="541"/>
    </location>
</feature>
<sequence>MRVSWTWLAAASAVISAATGKEQLVLTPSGKLTVEPLNVAIVGAGAAGSSSAYHLSKFAAEAGLPVNITVFDRNPYIGGRSTTVNVYDDPTLPVELGASIFVEINKILMNATRDFNLSTDALHANQNDIPGSSLSVWDGQQLVVQQTSRSGWWEIFKLLWKYGMAPIKTINLMKSTVGKFMDMYEEPVFPWSSLTQTVHDLDLLAATAATGEQYMREHGITGDFGHDIVQASTRVNYAQNLRYIHGLEAMVCMAADGAVAIEGGNWQIFDQMVAAANATRMLGTEVTSVKRQENSFVLDYCDATDESTLSTQAQHFDSVILAGPYQFTNLTRTSPQDYTPDEIPYVELHVTLFTSPQLLSPTFFNLAPNQPAPKVILTTLPPNEEPGHGPQSCGSPGFFSISLLRRITNPQTQQREYLYKIFSPSPPTPTFLSHLLGLQIPKDIPIRAGLGEKDITWIYRKLWHSYPYEDPRVTFDRMELEEGLWYTGGMDAFISTMETNALMGRNVAKLMVERWVERGAEEGFSRLGFEDEEGLMGGRGV</sequence>
<keyword evidence="6" id="KW-0560">Oxidoreductase</keyword>
<comment type="similarity">
    <text evidence="2">Belongs to the prenylcysteine oxidase family.</text>
</comment>
<organism evidence="10 11">
    <name type="scientific">Salinomyces thailandicus</name>
    <dbReference type="NCBI Taxonomy" id="706561"/>
    <lineage>
        <taxon>Eukaryota</taxon>
        <taxon>Fungi</taxon>
        <taxon>Dikarya</taxon>
        <taxon>Ascomycota</taxon>
        <taxon>Pezizomycotina</taxon>
        <taxon>Dothideomycetes</taxon>
        <taxon>Dothideomycetidae</taxon>
        <taxon>Mycosphaerellales</taxon>
        <taxon>Teratosphaeriaceae</taxon>
        <taxon>Salinomyces</taxon>
    </lineage>
</organism>
<name>A0A4U0TZT3_9PEZI</name>
<evidence type="ECO:0000256" key="7">
    <source>
        <dbReference type="ARBA" id="ARBA00023180"/>
    </source>
</evidence>
<feature type="signal peptide" evidence="8">
    <location>
        <begin position="1"/>
        <end position="20"/>
    </location>
</feature>
<dbReference type="GO" id="GO:0030328">
    <property type="term" value="P:prenylcysteine catabolic process"/>
    <property type="evidence" value="ECO:0007669"/>
    <property type="project" value="InterPro"/>
</dbReference>
<dbReference type="PANTHER" id="PTHR15944">
    <property type="entry name" value="FARNESYLCYSTEINE LYASE"/>
    <property type="match status" value="1"/>
</dbReference>
<keyword evidence="3" id="KW-0285">Flavoprotein</keyword>
<dbReference type="OrthoDB" id="437369at2759"/>
<dbReference type="InterPro" id="IPR010795">
    <property type="entry name" value="Prenylcys_lyase"/>
</dbReference>
<evidence type="ECO:0000313" key="10">
    <source>
        <dbReference type="EMBL" id="TKA27934.1"/>
    </source>
</evidence>
<evidence type="ECO:0000256" key="3">
    <source>
        <dbReference type="ARBA" id="ARBA00022630"/>
    </source>
</evidence>
<dbReference type="Pfam" id="PF07156">
    <property type="entry name" value="Prenylcys_lyase"/>
    <property type="match status" value="1"/>
</dbReference>
<dbReference type="GO" id="GO:0001735">
    <property type="term" value="F:prenylcysteine oxidase activity"/>
    <property type="evidence" value="ECO:0007669"/>
    <property type="project" value="InterPro"/>
</dbReference>